<dbReference type="WBParaSite" id="PS1159_v2.g3006.t1">
    <property type="protein sequence ID" value="PS1159_v2.g3006.t1"/>
    <property type="gene ID" value="PS1159_v2.g3006"/>
</dbReference>
<dbReference type="Proteomes" id="UP000887580">
    <property type="component" value="Unplaced"/>
</dbReference>
<organism evidence="1 2">
    <name type="scientific">Panagrolaimus sp. PS1159</name>
    <dbReference type="NCBI Taxonomy" id="55785"/>
    <lineage>
        <taxon>Eukaryota</taxon>
        <taxon>Metazoa</taxon>
        <taxon>Ecdysozoa</taxon>
        <taxon>Nematoda</taxon>
        <taxon>Chromadorea</taxon>
        <taxon>Rhabditida</taxon>
        <taxon>Tylenchina</taxon>
        <taxon>Panagrolaimomorpha</taxon>
        <taxon>Panagrolaimoidea</taxon>
        <taxon>Panagrolaimidae</taxon>
        <taxon>Panagrolaimus</taxon>
    </lineage>
</organism>
<proteinExistence type="predicted"/>
<protein>
    <submittedName>
        <fullName evidence="2">MULE transposase domain-containing protein</fullName>
    </submittedName>
</protein>
<evidence type="ECO:0000313" key="1">
    <source>
        <dbReference type="Proteomes" id="UP000887580"/>
    </source>
</evidence>
<reference evidence="2" key="1">
    <citation type="submission" date="2022-11" db="UniProtKB">
        <authorList>
            <consortium name="WormBaseParasite"/>
        </authorList>
    </citation>
    <scope>IDENTIFICATION</scope>
</reference>
<sequence length="923" mass="104646">PNHWNFFETPRQQQEGTTVPEVAQYRASQRLLNLNEGVQEGGSSGIETSEGGETLTSQPPSEQPNPSWEFKAPKMPPHTMLASLPPEAFMSPAARAMREKQILLKQMFGPVDERTPPSNILSSSSENVLTQTSADFSSDAAPFSSAATSHNSVYPPQEENGDDSWEITCDLSKNNLFSLVFNGRERIATAIAPLPDKIIVPKTTGTHLRVFSSVAVQDVKQARNDDMVPWGGKPVTANYVIQNHDGIFRVTEARNKNVHTQAQCYSAKTSKTGKVFKKTVFSATTPSSRAPAEGTLIVILYEVTDVVEPCLRRPEPNEVADTVNPLEKFANEFQKAASAFQKQLKSATATLHQLLPNVLIPEFRFPAPSLSATIPAPSIQSCFDQNTSDIRHNNFDAFDGDYDNNFDTSGPSDVFPTDNTSNNVQPSQSSVGNGNNNSNNGNEIRQPPEKRRRLDGKVLVTNFTYALNNKLNPVMIVVPHDQNNVYHYSKSSGSKNNEYFTCMGCTRSKSTVKGSAILEDGNLWVGPDHGCVPVTMENHLKEQEDRKCRLMVAEGVKPRTAHDIFFKRTADMDIDIGEYNKYRRQYSRWRGAYYPSCVAGKIDPEFHYLYPPQKGKRWLLFEDKQVTGFASDLQLRIMAEADVLQLDASFGNAPVGYSQYLSIHALVGENGQEWQPVFMAVMDGKKEDLYDRIFDEIKKYWEENDITPTFKRILSDYESGLQNALIKFTDPEKVWGCSFHYSQALLRSVGRHHLMNFYSVFEKRDYPEKWLPIRTWIRSIMALPLLPIEERDFIWEKVLRNPPAAPEGEQTWPVQEMHSFVEYVENTWFTKPGNSWCFFNGGRVKNTNRSEGWHSVIAKLYDRKPKYNVFIHDMQLLFSKAEKRLEALKRGEKAREQEKKYKILVDRIQAYEDELVESLQSVI</sequence>
<name>A0AC35GAW7_9BILA</name>
<accession>A0AC35GAW7</accession>
<evidence type="ECO:0000313" key="2">
    <source>
        <dbReference type="WBParaSite" id="PS1159_v2.g3006.t1"/>
    </source>
</evidence>